<dbReference type="GO" id="GO:0009294">
    <property type="term" value="P:DNA-mediated transformation"/>
    <property type="evidence" value="ECO:0007669"/>
    <property type="project" value="InterPro"/>
</dbReference>
<dbReference type="Pfam" id="PF02481">
    <property type="entry name" value="DNA_processg_A"/>
    <property type="match status" value="1"/>
</dbReference>
<protein>
    <submittedName>
        <fullName evidence="4">DNA processing protein</fullName>
    </submittedName>
</protein>
<feature type="domain" description="Smf/DprA SLOG" evidence="3">
    <location>
        <begin position="79"/>
        <end position="289"/>
    </location>
</feature>
<gene>
    <name evidence="4" type="ORF">SAMN04515677_10525</name>
</gene>
<organism evidence="4 5">
    <name type="scientific">Romboutsia lituseburensis DSM 797</name>
    <dbReference type="NCBI Taxonomy" id="1121325"/>
    <lineage>
        <taxon>Bacteria</taxon>
        <taxon>Bacillati</taxon>
        <taxon>Bacillota</taxon>
        <taxon>Clostridia</taxon>
        <taxon>Peptostreptococcales</taxon>
        <taxon>Peptostreptococcaceae</taxon>
        <taxon>Romboutsia</taxon>
    </lineage>
</organism>
<feature type="coiled-coil region" evidence="2">
    <location>
        <begin position="279"/>
        <end position="306"/>
    </location>
</feature>
<dbReference type="PANTHER" id="PTHR43022:SF1">
    <property type="entry name" value="PROTEIN SMF"/>
    <property type="match status" value="1"/>
</dbReference>
<dbReference type="SUPFAM" id="SSF102405">
    <property type="entry name" value="MCP/YpsA-like"/>
    <property type="match status" value="1"/>
</dbReference>
<sequence>MNKRDAYLWLNSIEGITNKNIQIIKENINNIEALIHLSDKEIYDLKNINLKIKQNIVKYKSLTFLDEIKNNLKKENVEYICIEEKGYPENLKYIHNAPSILFYKGDISLVNKNFNLAMVGSRKATTYGINCAKSIGKSLSNLGINIISGLAIGIDSYAHMSCIGGNGKTIAVLGSPVNNILPKKNIYLANKILEDGGLILSDYNINSKIFPSNYANRNRIISGISDGVIVVEAAKKSGALITVDFALEQGKNVFAIPGNINSFMSEGCNKIIKEGAILINNIEDILNEYEILNIKQEENLKNYENTGLNKESIQIIDTIKKQGVLHIDEICDNTRMEIKSVNAILSELVLKDVLIEMNNKTYSLNV</sequence>
<name>A0A1G9Q3K8_9FIRM</name>
<dbReference type="InterPro" id="IPR003488">
    <property type="entry name" value="DprA"/>
</dbReference>
<accession>A0A1G9Q3K8</accession>
<keyword evidence="5" id="KW-1185">Reference proteome</keyword>
<dbReference type="Proteomes" id="UP000199068">
    <property type="component" value="Unassembled WGS sequence"/>
</dbReference>
<dbReference type="InterPro" id="IPR010994">
    <property type="entry name" value="RuvA_2-like"/>
</dbReference>
<dbReference type="EMBL" id="FNGW01000005">
    <property type="protein sequence ID" value="SDM05632.1"/>
    <property type="molecule type" value="Genomic_DNA"/>
</dbReference>
<reference evidence="4 5" key="1">
    <citation type="submission" date="2016-10" db="EMBL/GenBank/DDBJ databases">
        <authorList>
            <person name="de Groot N.N."/>
        </authorList>
    </citation>
    <scope>NUCLEOTIDE SEQUENCE [LARGE SCALE GENOMIC DNA]</scope>
    <source>
        <strain evidence="4 5">DSM 797</strain>
    </source>
</reference>
<dbReference type="InterPro" id="IPR057666">
    <property type="entry name" value="DrpA_SLOG"/>
</dbReference>
<dbReference type="NCBIfam" id="TIGR00732">
    <property type="entry name" value="dprA"/>
    <property type="match status" value="1"/>
</dbReference>
<evidence type="ECO:0000256" key="2">
    <source>
        <dbReference type="SAM" id="Coils"/>
    </source>
</evidence>
<comment type="similarity">
    <text evidence="1">Belongs to the DprA/Smf family.</text>
</comment>
<keyword evidence="2" id="KW-0175">Coiled coil</keyword>
<dbReference type="SUPFAM" id="SSF47781">
    <property type="entry name" value="RuvA domain 2-like"/>
    <property type="match status" value="1"/>
</dbReference>
<dbReference type="Gene3D" id="3.40.50.450">
    <property type="match status" value="1"/>
</dbReference>
<evidence type="ECO:0000313" key="4">
    <source>
        <dbReference type="EMBL" id="SDM05632.1"/>
    </source>
</evidence>
<evidence type="ECO:0000313" key="5">
    <source>
        <dbReference type="Proteomes" id="UP000199068"/>
    </source>
</evidence>
<evidence type="ECO:0000259" key="3">
    <source>
        <dbReference type="Pfam" id="PF02481"/>
    </source>
</evidence>
<proteinExistence type="inferred from homology"/>
<evidence type="ECO:0000256" key="1">
    <source>
        <dbReference type="ARBA" id="ARBA00006525"/>
    </source>
</evidence>
<dbReference type="AlphaFoldDB" id="A0A1G9Q3K8"/>
<dbReference type="STRING" id="1121325.SAMN04515677_10525"/>
<dbReference type="PANTHER" id="PTHR43022">
    <property type="entry name" value="PROTEIN SMF"/>
    <property type="match status" value="1"/>
</dbReference>
<dbReference type="RefSeq" id="WP_092725966.1">
    <property type="nucleotide sequence ID" value="NZ_FNGW01000005.1"/>
</dbReference>